<evidence type="ECO:0000313" key="1">
    <source>
        <dbReference type="EMBL" id="KUG20738.1"/>
    </source>
</evidence>
<dbReference type="AlphaFoldDB" id="A0A0W8FJE8"/>
<gene>
    <name evidence="1" type="ORF">ASZ90_009506</name>
</gene>
<accession>A0A0W8FJE8</accession>
<organism evidence="1">
    <name type="scientific">hydrocarbon metagenome</name>
    <dbReference type="NCBI Taxonomy" id="938273"/>
    <lineage>
        <taxon>unclassified sequences</taxon>
        <taxon>metagenomes</taxon>
        <taxon>ecological metagenomes</taxon>
    </lineage>
</organism>
<proteinExistence type="predicted"/>
<sequence>MKRIQTLQGLKEVLQAGFDDNEALLEQYGQTHITQLKAYLLETNRSIDEVGCPLGSWKSLDASGWYINHGSLSPNTLFLDTTRERVWILYTILDATEADAVTDKWIRNLQGLDRCWLSRNHLLHYDAKESWQQRGLGLKFSDGLASDEEAGYFSLKAWYGATEKVHGLAEVLETARENFAIYSSRWQKLKEDSVTLAVEWYSSGKVTVNKAIDLDEVMLSISDMANRYEDALVEATTLRNESLGAFELNFTQNIDLEAFSKAVSMGKGRMNLWLIETETEPDFRRFKGVDLHTWDRVFLDVGSDFAYLTVPGKGCVNAAPRIATIQGEDNAGRTSIFFDGVEVFD</sequence>
<dbReference type="Pfam" id="PF25924">
    <property type="entry name" value="MJECL33"/>
    <property type="match status" value="1"/>
</dbReference>
<name>A0A0W8FJE8_9ZZZZ</name>
<comment type="caution">
    <text evidence="1">The sequence shown here is derived from an EMBL/GenBank/DDBJ whole genome shotgun (WGS) entry which is preliminary data.</text>
</comment>
<dbReference type="InterPro" id="IPR058966">
    <property type="entry name" value="MJECL33-like"/>
</dbReference>
<protein>
    <submittedName>
        <fullName evidence="1">Uncharacterized protein</fullName>
    </submittedName>
</protein>
<dbReference type="EMBL" id="LNQE01001147">
    <property type="protein sequence ID" value="KUG20738.1"/>
    <property type="molecule type" value="Genomic_DNA"/>
</dbReference>
<reference evidence="1" key="1">
    <citation type="journal article" date="2015" name="Proc. Natl. Acad. Sci. U.S.A.">
        <title>Networks of energetic and metabolic interactions define dynamics in microbial communities.</title>
        <authorList>
            <person name="Embree M."/>
            <person name="Liu J.K."/>
            <person name="Al-Bassam M.M."/>
            <person name="Zengler K."/>
        </authorList>
    </citation>
    <scope>NUCLEOTIDE SEQUENCE</scope>
</reference>